<gene>
    <name evidence="8" type="ORF">K2173_006013</name>
</gene>
<protein>
    <submittedName>
        <fullName evidence="8">Uncharacterized protein</fullName>
    </submittedName>
</protein>
<keyword evidence="5 7" id="KW-0472">Membrane</keyword>
<dbReference type="Pfam" id="PF05055">
    <property type="entry name" value="DUF677"/>
    <property type="match status" value="1"/>
</dbReference>
<comment type="caution">
    <text evidence="8">The sequence shown here is derived from an EMBL/GenBank/DDBJ whole genome shotgun (WGS) entry which is preliminary data.</text>
</comment>
<name>A0AAV8TDF6_9ROSI</name>
<dbReference type="GO" id="GO:0016020">
    <property type="term" value="C:membrane"/>
    <property type="evidence" value="ECO:0007669"/>
    <property type="project" value="UniProtKB-SubCell"/>
</dbReference>
<dbReference type="InterPro" id="IPR007749">
    <property type="entry name" value="DUF677"/>
</dbReference>
<reference evidence="8 9" key="1">
    <citation type="submission" date="2021-09" db="EMBL/GenBank/DDBJ databases">
        <title>Genomic insights and catalytic innovation underlie evolution of tropane alkaloids biosynthesis.</title>
        <authorList>
            <person name="Wang Y.-J."/>
            <person name="Tian T."/>
            <person name="Huang J.-P."/>
            <person name="Huang S.-X."/>
        </authorList>
    </citation>
    <scope>NUCLEOTIDE SEQUENCE [LARGE SCALE GENOMIC DNA]</scope>
    <source>
        <strain evidence="8">KIB-2018</strain>
        <tissue evidence="8">Leaf</tissue>
    </source>
</reference>
<dbReference type="EMBL" id="JAIWQS010000005">
    <property type="protein sequence ID" value="KAJ8764273.1"/>
    <property type="molecule type" value="Genomic_DNA"/>
</dbReference>
<evidence type="ECO:0000256" key="6">
    <source>
        <dbReference type="SAM" id="Coils"/>
    </source>
</evidence>
<dbReference type="Proteomes" id="UP001159364">
    <property type="component" value="Linkage Group LG05"/>
</dbReference>
<feature type="coiled-coil region" evidence="6">
    <location>
        <begin position="307"/>
        <end position="355"/>
    </location>
</feature>
<sequence>MMGGQSSKMRGDTTSSAPQINTNVHIVADWSSYEVACKNDPVLQDFDKTLHERTTRVISSLATGVEVRSLSMDSLKEVTSCLLEMNQEVVQVILKSQEDIYKNQELFPLIEEYLENSIKTMDFCTALTNCLKRARNSQTIIKVALKQYELEMELQEGVAEKRHVKTLEELQNFKAAGDPFTEEFFVLFRSVYEQQFSMLRKLQDRKRKLDKKLLSLKVWKRVSNVLFVTAFVSVLIFSVVAAAIAAPPVVTALAGALSVPIGSVGRWCNSLWNNYEKELKGQRSLVSSMQVGTFVTVKDMDSIRVLVDKLEMDIQSLSQTANFALSEENAVKIVIDDIRNKLEVLAESIDTLSDRADKCSRDVRQARTVILQRILKYPDQ</sequence>
<keyword evidence="6" id="KW-0175">Coiled coil</keyword>
<keyword evidence="9" id="KW-1185">Reference proteome</keyword>
<evidence type="ECO:0000256" key="2">
    <source>
        <dbReference type="ARBA" id="ARBA00009074"/>
    </source>
</evidence>
<comment type="similarity">
    <text evidence="2">Belongs to the UPF0496 family.</text>
</comment>
<evidence type="ECO:0000256" key="7">
    <source>
        <dbReference type="SAM" id="Phobius"/>
    </source>
</evidence>
<feature type="transmembrane region" description="Helical" evidence="7">
    <location>
        <begin position="225"/>
        <end position="246"/>
    </location>
</feature>
<dbReference type="PANTHER" id="PTHR31113:SF32">
    <property type="entry name" value="UPF0496 PLANT-LIKE PROTEIN"/>
    <property type="match status" value="1"/>
</dbReference>
<accession>A0AAV8TDF6</accession>
<evidence type="ECO:0000256" key="1">
    <source>
        <dbReference type="ARBA" id="ARBA00004370"/>
    </source>
</evidence>
<evidence type="ECO:0000313" key="8">
    <source>
        <dbReference type="EMBL" id="KAJ8764273.1"/>
    </source>
</evidence>
<keyword evidence="4 7" id="KW-1133">Transmembrane helix</keyword>
<dbReference type="PANTHER" id="PTHR31113">
    <property type="entry name" value="UPF0496 PROTEIN 3-RELATED"/>
    <property type="match status" value="1"/>
</dbReference>
<evidence type="ECO:0000256" key="4">
    <source>
        <dbReference type="ARBA" id="ARBA00022989"/>
    </source>
</evidence>
<evidence type="ECO:0000313" key="9">
    <source>
        <dbReference type="Proteomes" id="UP001159364"/>
    </source>
</evidence>
<organism evidence="8 9">
    <name type="scientific">Erythroxylum novogranatense</name>
    <dbReference type="NCBI Taxonomy" id="1862640"/>
    <lineage>
        <taxon>Eukaryota</taxon>
        <taxon>Viridiplantae</taxon>
        <taxon>Streptophyta</taxon>
        <taxon>Embryophyta</taxon>
        <taxon>Tracheophyta</taxon>
        <taxon>Spermatophyta</taxon>
        <taxon>Magnoliopsida</taxon>
        <taxon>eudicotyledons</taxon>
        <taxon>Gunneridae</taxon>
        <taxon>Pentapetalae</taxon>
        <taxon>rosids</taxon>
        <taxon>fabids</taxon>
        <taxon>Malpighiales</taxon>
        <taxon>Erythroxylaceae</taxon>
        <taxon>Erythroxylum</taxon>
    </lineage>
</organism>
<dbReference type="AlphaFoldDB" id="A0AAV8TDF6"/>
<comment type="subcellular location">
    <subcellularLocation>
        <location evidence="1">Membrane</location>
    </subcellularLocation>
</comment>
<proteinExistence type="inferred from homology"/>
<keyword evidence="3 7" id="KW-0812">Transmembrane</keyword>
<evidence type="ECO:0000256" key="3">
    <source>
        <dbReference type="ARBA" id="ARBA00022692"/>
    </source>
</evidence>
<evidence type="ECO:0000256" key="5">
    <source>
        <dbReference type="ARBA" id="ARBA00023136"/>
    </source>
</evidence>